<dbReference type="Proteomes" id="UP001415857">
    <property type="component" value="Unassembled WGS sequence"/>
</dbReference>
<dbReference type="PANTHER" id="PTHR47186:SF3">
    <property type="entry name" value="OS09G0267800 PROTEIN"/>
    <property type="match status" value="1"/>
</dbReference>
<organism evidence="3 4">
    <name type="scientific">Liquidambar formosana</name>
    <name type="common">Formosan gum</name>
    <dbReference type="NCBI Taxonomy" id="63359"/>
    <lineage>
        <taxon>Eukaryota</taxon>
        <taxon>Viridiplantae</taxon>
        <taxon>Streptophyta</taxon>
        <taxon>Embryophyta</taxon>
        <taxon>Tracheophyta</taxon>
        <taxon>Spermatophyta</taxon>
        <taxon>Magnoliopsida</taxon>
        <taxon>eudicotyledons</taxon>
        <taxon>Gunneridae</taxon>
        <taxon>Pentapetalae</taxon>
        <taxon>Saxifragales</taxon>
        <taxon>Altingiaceae</taxon>
        <taxon>Liquidambar</taxon>
    </lineage>
</organism>
<protein>
    <recommendedName>
        <fullName evidence="2">Disease resistance R13L4/SHOC-2-like LRR domain-containing protein</fullName>
    </recommendedName>
</protein>
<name>A0AAP0S6C1_LIQFO</name>
<dbReference type="InterPro" id="IPR055414">
    <property type="entry name" value="LRR_R13L4/SHOC2-like"/>
</dbReference>
<comment type="caution">
    <text evidence="3">The sequence shown here is derived from an EMBL/GenBank/DDBJ whole genome shotgun (WGS) entry which is preliminary data.</text>
</comment>
<dbReference type="InterPro" id="IPR032675">
    <property type="entry name" value="LRR_dom_sf"/>
</dbReference>
<accession>A0AAP0S6C1</accession>
<evidence type="ECO:0000259" key="2">
    <source>
        <dbReference type="Pfam" id="PF23598"/>
    </source>
</evidence>
<dbReference type="AlphaFoldDB" id="A0AAP0S6C1"/>
<dbReference type="PANTHER" id="PTHR47186">
    <property type="entry name" value="LEUCINE-RICH REPEAT-CONTAINING PROTEIN 57"/>
    <property type="match status" value="1"/>
</dbReference>
<dbReference type="Pfam" id="PF23598">
    <property type="entry name" value="LRR_14"/>
    <property type="match status" value="1"/>
</dbReference>
<gene>
    <name evidence="3" type="ORF">L1049_019760</name>
</gene>
<dbReference type="EMBL" id="JBBPBK010000001">
    <property type="protein sequence ID" value="KAK9291810.1"/>
    <property type="molecule type" value="Genomic_DNA"/>
</dbReference>
<feature type="domain" description="Disease resistance R13L4/SHOC-2-like LRR" evidence="2">
    <location>
        <begin position="136"/>
        <end position="264"/>
    </location>
</feature>
<proteinExistence type="predicted"/>
<evidence type="ECO:0000313" key="3">
    <source>
        <dbReference type="EMBL" id="KAK9291810.1"/>
    </source>
</evidence>
<evidence type="ECO:0000256" key="1">
    <source>
        <dbReference type="ARBA" id="ARBA00022737"/>
    </source>
</evidence>
<dbReference type="Gene3D" id="3.80.10.10">
    <property type="entry name" value="Ribonuclease Inhibitor"/>
    <property type="match status" value="2"/>
</dbReference>
<sequence length="275" mass="31285">MKMPQKLKVLDLSFVYGFRRLPNLSINLREPRVSSCTSITELPDSIGNLEKLEQIHIYGCHNLKGEIPWSIGRLFSLRILLLYDTGICSLPTSVFGLSHLQTLHLWRCDELELLPELSHSLTDLVVSSGLKTTFPSLSNLVNLKKLYFSLRNNPIEIPRDIGKLSKLETLIFFESNIINSLPAEIGALSQLKILEVKLCSSIRFILGLPSSLFKLHLYHCYSLERLPDLSNLKNLSTLKLRQCLELKGIQGLEQLESLRYLDVSLCELVERLLDL</sequence>
<evidence type="ECO:0000313" key="4">
    <source>
        <dbReference type="Proteomes" id="UP001415857"/>
    </source>
</evidence>
<reference evidence="3 4" key="1">
    <citation type="journal article" date="2024" name="Plant J.">
        <title>Genome sequences and population genomics reveal climatic adaptation and genomic divergence between two closely related sweetgum species.</title>
        <authorList>
            <person name="Xu W.Q."/>
            <person name="Ren C.Q."/>
            <person name="Zhang X.Y."/>
            <person name="Comes H.P."/>
            <person name="Liu X.H."/>
            <person name="Li Y.G."/>
            <person name="Kettle C.J."/>
            <person name="Jalonen R."/>
            <person name="Gaisberger H."/>
            <person name="Ma Y.Z."/>
            <person name="Qiu Y.X."/>
        </authorList>
    </citation>
    <scope>NUCLEOTIDE SEQUENCE [LARGE SCALE GENOMIC DNA]</scope>
    <source>
        <strain evidence="3">Hangzhou</strain>
    </source>
</reference>
<keyword evidence="4" id="KW-1185">Reference proteome</keyword>
<keyword evidence="1" id="KW-0677">Repeat</keyword>
<dbReference type="SUPFAM" id="SSF52058">
    <property type="entry name" value="L domain-like"/>
    <property type="match status" value="1"/>
</dbReference>